<evidence type="ECO:0000256" key="2">
    <source>
        <dbReference type="ARBA" id="ARBA00009477"/>
    </source>
</evidence>
<evidence type="ECO:0000259" key="12">
    <source>
        <dbReference type="Pfam" id="PF25994"/>
    </source>
</evidence>
<evidence type="ECO:0000256" key="3">
    <source>
        <dbReference type="ARBA" id="ARBA00022448"/>
    </source>
</evidence>
<comment type="caution">
    <text evidence="14">The sequence shown here is derived from an EMBL/GenBank/DDBJ whole genome shotgun (WGS) entry which is preliminary data.</text>
</comment>
<keyword evidence="15" id="KW-1185">Reference proteome</keyword>
<dbReference type="Gene3D" id="1.10.287.470">
    <property type="entry name" value="Helix hairpin bin"/>
    <property type="match status" value="1"/>
</dbReference>
<dbReference type="Gene3D" id="2.40.30.170">
    <property type="match status" value="1"/>
</dbReference>
<name>A0A4Q7LFH6_9BURK</name>
<accession>A0A4Q7LFH6</accession>
<evidence type="ECO:0000256" key="4">
    <source>
        <dbReference type="ARBA" id="ARBA00022475"/>
    </source>
</evidence>
<feature type="region of interest" description="Disordered" evidence="11">
    <location>
        <begin position="1"/>
        <end position="22"/>
    </location>
</feature>
<comment type="similarity">
    <text evidence="2 9">Belongs to the membrane fusion protein (MFP) (TC 8.A.1) family.</text>
</comment>
<dbReference type="OrthoDB" id="9775513at2"/>
<dbReference type="PRINTS" id="PR01490">
    <property type="entry name" value="RTXTOXIND"/>
</dbReference>
<protein>
    <recommendedName>
        <fullName evidence="9">Membrane fusion protein (MFP) family protein</fullName>
    </recommendedName>
</protein>
<evidence type="ECO:0000256" key="8">
    <source>
        <dbReference type="ARBA" id="ARBA00023136"/>
    </source>
</evidence>
<evidence type="ECO:0000313" key="15">
    <source>
        <dbReference type="Proteomes" id="UP000293433"/>
    </source>
</evidence>
<dbReference type="InterPro" id="IPR010129">
    <property type="entry name" value="T1SS_HlyD"/>
</dbReference>
<dbReference type="AlphaFoldDB" id="A0A4Q7LFH6"/>
<gene>
    <name evidence="14" type="ORF">EV685_2892</name>
</gene>
<evidence type="ECO:0000256" key="10">
    <source>
        <dbReference type="SAM" id="Coils"/>
    </source>
</evidence>
<keyword evidence="10" id="KW-0175">Coiled coil</keyword>
<evidence type="ECO:0000256" key="7">
    <source>
        <dbReference type="ARBA" id="ARBA00022989"/>
    </source>
</evidence>
<keyword evidence="8 9" id="KW-0472">Membrane</keyword>
<feature type="domain" description="AprE-like beta-barrel" evidence="13">
    <location>
        <begin position="361"/>
        <end position="450"/>
    </location>
</feature>
<dbReference type="InterPro" id="IPR058781">
    <property type="entry name" value="HH_AprE-like"/>
</dbReference>
<keyword evidence="3 9" id="KW-0813">Transport</keyword>
<dbReference type="InterPro" id="IPR058982">
    <property type="entry name" value="Beta-barrel_AprE"/>
</dbReference>
<dbReference type="Pfam" id="PF26002">
    <property type="entry name" value="Beta-barrel_AprE"/>
    <property type="match status" value="1"/>
</dbReference>
<evidence type="ECO:0000256" key="11">
    <source>
        <dbReference type="SAM" id="MobiDB-lite"/>
    </source>
</evidence>
<feature type="coiled-coil region" evidence="10">
    <location>
        <begin position="197"/>
        <end position="290"/>
    </location>
</feature>
<dbReference type="EMBL" id="SGWV01000010">
    <property type="protein sequence ID" value="RZS53265.1"/>
    <property type="molecule type" value="Genomic_DNA"/>
</dbReference>
<feature type="transmembrane region" description="Helical" evidence="9">
    <location>
        <begin position="62"/>
        <end position="80"/>
    </location>
</feature>
<dbReference type="GO" id="GO:0005886">
    <property type="term" value="C:plasma membrane"/>
    <property type="evidence" value="ECO:0007669"/>
    <property type="project" value="UniProtKB-SubCell"/>
</dbReference>
<keyword evidence="6 9" id="KW-0812">Transmembrane</keyword>
<evidence type="ECO:0000256" key="1">
    <source>
        <dbReference type="ARBA" id="ARBA00004377"/>
    </source>
</evidence>
<dbReference type="PANTHER" id="PTHR30386">
    <property type="entry name" value="MEMBRANE FUSION SUBUNIT OF EMRAB-TOLC MULTIDRUG EFFLUX PUMP"/>
    <property type="match status" value="1"/>
</dbReference>
<evidence type="ECO:0000256" key="6">
    <source>
        <dbReference type="ARBA" id="ARBA00022692"/>
    </source>
</evidence>
<dbReference type="InterPro" id="IPR050739">
    <property type="entry name" value="MFP"/>
</dbReference>
<proteinExistence type="inferred from homology"/>
<evidence type="ECO:0000256" key="9">
    <source>
        <dbReference type="RuleBase" id="RU365093"/>
    </source>
</evidence>
<dbReference type="PANTHER" id="PTHR30386:SF26">
    <property type="entry name" value="TRANSPORT PROTEIN COMB"/>
    <property type="match status" value="1"/>
</dbReference>
<keyword evidence="5 9" id="KW-0997">Cell inner membrane</keyword>
<feature type="domain" description="AprE-like long alpha-helical hairpin" evidence="12">
    <location>
        <begin position="136"/>
        <end position="319"/>
    </location>
</feature>
<dbReference type="Proteomes" id="UP000293433">
    <property type="component" value="Unassembled WGS sequence"/>
</dbReference>
<organism evidence="14 15">
    <name type="scientific">Sphaerotilus mobilis</name>
    <dbReference type="NCBI Taxonomy" id="47994"/>
    <lineage>
        <taxon>Bacteria</taxon>
        <taxon>Pseudomonadati</taxon>
        <taxon>Pseudomonadota</taxon>
        <taxon>Betaproteobacteria</taxon>
        <taxon>Burkholderiales</taxon>
        <taxon>Sphaerotilaceae</taxon>
        <taxon>Sphaerotilus</taxon>
    </lineage>
</organism>
<dbReference type="RefSeq" id="WP_130482717.1">
    <property type="nucleotide sequence ID" value="NZ_SGWV01000010.1"/>
</dbReference>
<keyword evidence="4 9" id="KW-1003">Cell membrane</keyword>
<reference evidence="14 15" key="1">
    <citation type="submission" date="2019-02" db="EMBL/GenBank/DDBJ databases">
        <title>Genomic Encyclopedia of Type Strains, Phase IV (KMG-IV): sequencing the most valuable type-strain genomes for metagenomic binning, comparative biology and taxonomic classification.</title>
        <authorList>
            <person name="Goeker M."/>
        </authorList>
    </citation>
    <scope>NUCLEOTIDE SEQUENCE [LARGE SCALE GENOMIC DNA]</scope>
    <source>
        <strain evidence="14 15">DSM 10617</strain>
    </source>
</reference>
<evidence type="ECO:0000259" key="13">
    <source>
        <dbReference type="Pfam" id="PF26002"/>
    </source>
</evidence>
<evidence type="ECO:0000313" key="14">
    <source>
        <dbReference type="EMBL" id="RZS53265.1"/>
    </source>
</evidence>
<dbReference type="GO" id="GO:0015031">
    <property type="term" value="P:protein transport"/>
    <property type="evidence" value="ECO:0007669"/>
    <property type="project" value="InterPro"/>
</dbReference>
<keyword evidence="7 9" id="KW-1133">Transmembrane helix</keyword>
<dbReference type="NCBIfam" id="TIGR01843">
    <property type="entry name" value="type_I_hlyD"/>
    <property type="match status" value="1"/>
</dbReference>
<dbReference type="Gene3D" id="2.40.50.100">
    <property type="match status" value="1"/>
</dbReference>
<comment type="subcellular location">
    <subcellularLocation>
        <location evidence="1 9">Cell inner membrane</location>
        <topology evidence="1 9">Single-pass membrane protein</topology>
    </subcellularLocation>
</comment>
<sequence>MKKNSQPSDADGPVTVQPTLHGAFDEVPRTTRTTRRGRPVASGRETLSAAARLGEVSRAASILLFTITGAFIALGAWASVAEIDTVAQTLGKVVPSARVQSVQSLEGGVVQEIHVQPGQTVEAGAVLVSLSPIQVDADLQTRSAQSDNQQARSARLLAEATGATPLFDAGLRQRQPQLVAAELAAFETRRIEQDTQMRMLDAQVAQKTAEREEVRNSLETAQRSLKTTREERALVDGLVQRGLEPRIELVRLDRQIAEAEGRREGAIATLARIEQSILETSARRDNLSRQFRAQARDELNRVQAELRALGPSLPALKDRIERTALKAPVRSIVNRVFVTNVGAVARAGEPVVELVPVEDKLVVEAMVLPKDIGFIRQGQDARVKLTAYDYAIYGALPAKVTRVGADAVTNERGESHYIVHMETDRSAVAALGRELPMLSGMQAQSDIVTGSKTVADYLLKPLVGVRENAFRER</sequence>
<evidence type="ECO:0000256" key="5">
    <source>
        <dbReference type="ARBA" id="ARBA00022519"/>
    </source>
</evidence>
<dbReference type="Pfam" id="PF25994">
    <property type="entry name" value="HH_AprE"/>
    <property type="match status" value="1"/>
</dbReference>